<evidence type="ECO:0000313" key="7">
    <source>
        <dbReference type="EMBL" id="PKD43812.1"/>
    </source>
</evidence>
<proteinExistence type="predicted"/>
<dbReference type="Proteomes" id="UP000233398">
    <property type="component" value="Unassembled WGS sequence"/>
</dbReference>
<evidence type="ECO:0000256" key="5">
    <source>
        <dbReference type="NCBIfam" id="TIGR01378"/>
    </source>
</evidence>
<reference evidence="7 8" key="1">
    <citation type="submission" date="2017-11" db="EMBL/GenBank/DDBJ databases">
        <title>Rhodohalobacter 15182 sp. nov., isolated from a salt lake.</title>
        <authorList>
            <person name="Han S."/>
        </authorList>
    </citation>
    <scope>NUCLEOTIDE SEQUENCE [LARGE SCALE GENOMIC DNA]</scope>
    <source>
        <strain evidence="7 8">15182</strain>
    </source>
</reference>
<dbReference type="GO" id="GO:0005524">
    <property type="term" value="F:ATP binding"/>
    <property type="evidence" value="ECO:0007669"/>
    <property type="project" value="UniProtKB-KW"/>
</dbReference>
<dbReference type="PANTHER" id="PTHR41299:SF1">
    <property type="entry name" value="THIAMINE PYROPHOSPHOKINASE"/>
    <property type="match status" value="1"/>
</dbReference>
<dbReference type="AlphaFoldDB" id="A0A2N0VI00"/>
<dbReference type="SMART" id="SM00983">
    <property type="entry name" value="TPK_B1_binding"/>
    <property type="match status" value="1"/>
</dbReference>
<keyword evidence="2" id="KW-0547">Nucleotide-binding</keyword>
<dbReference type="SUPFAM" id="SSF63999">
    <property type="entry name" value="Thiamin pyrophosphokinase, catalytic domain"/>
    <property type="match status" value="1"/>
</dbReference>
<dbReference type="GO" id="GO:0016301">
    <property type="term" value="F:kinase activity"/>
    <property type="evidence" value="ECO:0007669"/>
    <property type="project" value="UniProtKB-KW"/>
</dbReference>
<dbReference type="InterPro" id="IPR053149">
    <property type="entry name" value="TPK"/>
</dbReference>
<dbReference type="SUPFAM" id="SSF63862">
    <property type="entry name" value="Thiamin pyrophosphokinase, substrate-binding domain"/>
    <property type="match status" value="1"/>
</dbReference>
<dbReference type="Pfam" id="PF04263">
    <property type="entry name" value="TPK_catalytic"/>
    <property type="match status" value="1"/>
</dbReference>
<dbReference type="GO" id="GO:0006772">
    <property type="term" value="P:thiamine metabolic process"/>
    <property type="evidence" value="ECO:0007669"/>
    <property type="project" value="UniProtKB-UniRule"/>
</dbReference>
<name>A0A2N0VI00_9BACT</name>
<evidence type="ECO:0000259" key="6">
    <source>
        <dbReference type="SMART" id="SM00983"/>
    </source>
</evidence>
<dbReference type="InterPro" id="IPR006282">
    <property type="entry name" value="Thi_PPkinase"/>
</dbReference>
<dbReference type="GO" id="GO:0030975">
    <property type="term" value="F:thiamine binding"/>
    <property type="evidence" value="ECO:0007669"/>
    <property type="project" value="InterPro"/>
</dbReference>
<dbReference type="InterPro" id="IPR007371">
    <property type="entry name" value="TPK_catalytic"/>
</dbReference>
<dbReference type="CDD" id="cd07995">
    <property type="entry name" value="TPK"/>
    <property type="match status" value="1"/>
</dbReference>
<evidence type="ECO:0000256" key="2">
    <source>
        <dbReference type="ARBA" id="ARBA00022741"/>
    </source>
</evidence>
<keyword evidence="3 7" id="KW-0418">Kinase</keyword>
<keyword evidence="8" id="KW-1185">Reference proteome</keyword>
<dbReference type="InterPro" id="IPR036371">
    <property type="entry name" value="TPK_B1-bd_sf"/>
</dbReference>
<evidence type="ECO:0000256" key="4">
    <source>
        <dbReference type="ARBA" id="ARBA00022840"/>
    </source>
</evidence>
<evidence type="ECO:0000256" key="3">
    <source>
        <dbReference type="ARBA" id="ARBA00022777"/>
    </source>
</evidence>
<dbReference type="GO" id="GO:0004788">
    <property type="term" value="F:thiamine diphosphokinase activity"/>
    <property type="evidence" value="ECO:0007669"/>
    <property type="project" value="UniProtKB-UniRule"/>
</dbReference>
<comment type="caution">
    <text evidence="7">The sequence shown here is derived from an EMBL/GenBank/DDBJ whole genome shotgun (WGS) entry which is preliminary data.</text>
</comment>
<organism evidence="7 8">
    <name type="scientific">Rhodohalobacter barkolensis</name>
    <dbReference type="NCBI Taxonomy" id="2053187"/>
    <lineage>
        <taxon>Bacteria</taxon>
        <taxon>Pseudomonadati</taxon>
        <taxon>Balneolota</taxon>
        <taxon>Balneolia</taxon>
        <taxon>Balneolales</taxon>
        <taxon>Balneolaceae</taxon>
        <taxon>Rhodohalobacter</taxon>
    </lineage>
</organism>
<dbReference type="NCBIfam" id="TIGR01378">
    <property type="entry name" value="thi_PPkinase"/>
    <property type="match status" value="1"/>
</dbReference>
<dbReference type="Gene3D" id="3.40.50.10240">
    <property type="entry name" value="Thiamin pyrophosphokinase, catalytic domain"/>
    <property type="match status" value="1"/>
</dbReference>
<evidence type="ECO:0000256" key="1">
    <source>
        <dbReference type="ARBA" id="ARBA00022679"/>
    </source>
</evidence>
<sequence>MNVVILCDGNPPRPEQLKEALEHSSLFIAADGGALIASQMGVKPDVIIGDLDSYSVTGNEHGDVIHDPDQETNDLEKALAYAYKQECENVIVFGATGKRLDHTLKNLSVLKQFDGQFKSLQFKDKYSVLFLLPKHFEMELPLHTTVSLFPLSGKVEEIHTSGLKYALTDGTLENGVQDGSSNLTVEKKIEIFHKKGDLLIFINHKTDK</sequence>
<dbReference type="OrthoDB" id="1132102at2"/>
<evidence type="ECO:0000313" key="8">
    <source>
        <dbReference type="Proteomes" id="UP000233398"/>
    </source>
</evidence>
<dbReference type="EMBL" id="PISP01000002">
    <property type="protein sequence ID" value="PKD43812.1"/>
    <property type="molecule type" value="Genomic_DNA"/>
</dbReference>
<dbReference type="InterPro" id="IPR007373">
    <property type="entry name" value="Thiamin_PyroPKinase_B1-bd"/>
</dbReference>
<dbReference type="RefSeq" id="WP_101073351.1">
    <property type="nucleotide sequence ID" value="NZ_PISP01000002.1"/>
</dbReference>
<gene>
    <name evidence="7" type="ORF">CWD77_09645</name>
</gene>
<dbReference type="InterPro" id="IPR036759">
    <property type="entry name" value="TPK_catalytic_sf"/>
</dbReference>
<dbReference type="Pfam" id="PF04265">
    <property type="entry name" value="TPK_B1_binding"/>
    <property type="match status" value="1"/>
</dbReference>
<accession>A0A2N0VI00</accession>
<keyword evidence="4" id="KW-0067">ATP-binding</keyword>
<keyword evidence="1" id="KW-0808">Transferase</keyword>
<dbReference type="EC" id="2.7.6.2" evidence="5"/>
<dbReference type="PANTHER" id="PTHR41299">
    <property type="entry name" value="THIAMINE PYROPHOSPHOKINASE"/>
    <property type="match status" value="1"/>
</dbReference>
<dbReference type="GO" id="GO:0009229">
    <property type="term" value="P:thiamine diphosphate biosynthetic process"/>
    <property type="evidence" value="ECO:0007669"/>
    <property type="project" value="InterPro"/>
</dbReference>
<protein>
    <recommendedName>
        <fullName evidence="5">Thiamine diphosphokinase</fullName>
        <ecNumber evidence="5">2.7.6.2</ecNumber>
    </recommendedName>
</protein>
<feature type="domain" description="Thiamin pyrophosphokinase thiamin-binding" evidence="6">
    <location>
        <begin position="133"/>
        <end position="199"/>
    </location>
</feature>